<dbReference type="Pfam" id="PF07282">
    <property type="entry name" value="Cas12f1-like_TNB"/>
    <property type="match status" value="1"/>
</dbReference>
<dbReference type="InterPro" id="IPR010095">
    <property type="entry name" value="Cas12f1-like_TNB"/>
</dbReference>
<dbReference type="AlphaFoldDB" id="A0A3S0ZEY6"/>
<comment type="similarity">
    <text evidence="1">In the C-terminal section; belongs to the transposase 35 family.</text>
</comment>
<evidence type="ECO:0000256" key="2">
    <source>
        <dbReference type="ARBA" id="ARBA00022578"/>
    </source>
</evidence>
<dbReference type="NCBIfam" id="NF040570">
    <property type="entry name" value="guided_TnpB"/>
    <property type="match status" value="1"/>
</dbReference>
<evidence type="ECO:0000259" key="5">
    <source>
        <dbReference type="Pfam" id="PF01385"/>
    </source>
</evidence>
<evidence type="ECO:0000256" key="1">
    <source>
        <dbReference type="ARBA" id="ARBA00008761"/>
    </source>
</evidence>
<evidence type="ECO:0008006" key="9">
    <source>
        <dbReference type="Google" id="ProtNLM"/>
    </source>
</evidence>
<reference evidence="7 8" key="1">
    <citation type="journal article" date="2019" name="Genome Biol. Evol.">
        <title>Day and night: Metabolic profiles and evolutionary relationships of six axenic non-marine cyanobacteria.</title>
        <authorList>
            <person name="Will S.E."/>
            <person name="Henke P."/>
            <person name="Boedeker C."/>
            <person name="Huang S."/>
            <person name="Brinkmann H."/>
            <person name="Rohde M."/>
            <person name="Jarek M."/>
            <person name="Friedl T."/>
            <person name="Seufert S."/>
            <person name="Schumacher M."/>
            <person name="Overmann J."/>
            <person name="Neumann-Schaal M."/>
            <person name="Petersen J."/>
        </authorList>
    </citation>
    <scope>NUCLEOTIDE SEQUENCE [LARGE SCALE GENOMIC DNA]</scope>
    <source>
        <strain evidence="7 8">PCC 6912</strain>
    </source>
</reference>
<keyword evidence="3" id="KW-0238">DNA-binding</keyword>
<dbReference type="NCBIfam" id="TIGR01766">
    <property type="entry name" value="IS200/IS605 family accessory protein TnpB-like domain"/>
    <property type="match status" value="1"/>
</dbReference>
<keyword evidence="2" id="KW-0815">Transposition</keyword>
<feature type="domain" description="Cas12f1-like TNB" evidence="6">
    <location>
        <begin position="296"/>
        <end position="360"/>
    </location>
</feature>
<gene>
    <name evidence="7" type="ORF">PCC6912_50690</name>
</gene>
<organism evidence="7 8">
    <name type="scientific">Chlorogloeopsis fritschii PCC 6912</name>
    <dbReference type="NCBI Taxonomy" id="211165"/>
    <lineage>
        <taxon>Bacteria</taxon>
        <taxon>Bacillati</taxon>
        <taxon>Cyanobacteriota</taxon>
        <taxon>Cyanophyceae</taxon>
        <taxon>Nostocales</taxon>
        <taxon>Chlorogloeopsidaceae</taxon>
        <taxon>Chlorogloeopsis</taxon>
    </lineage>
</organism>
<keyword evidence="4" id="KW-0233">DNA recombination</keyword>
<dbReference type="GO" id="GO:0003677">
    <property type="term" value="F:DNA binding"/>
    <property type="evidence" value="ECO:0007669"/>
    <property type="project" value="UniProtKB-KW"/>
</dbReference>
<dbReference type="GO" id="GO:0006310">
    <property type="term" value="P:DNA recombination"/>
    <property type="evidence" value="ECO:0007669"/>
    <property type="project" value="UniProtKB-KW"/>
</dbReference>
<evidence type="ECO:0000313" key="8">
    <source>
        <dbReference type="Proteomes" id="UP000268857"/>
    </source>
</evidence>
<evidence type="ECO:0000256" key="3">
    <source>
        <dbReference type="ARBA" id="ARBA00023125"/>
    </source>
</evidence>
<dbReference type="Proteomes" id="UP000268857">
    <property type="component" value="Unassembled WGS sequence"/>
</dbReference>
<feature type="domain" description="Probable transposase IS891/IS1136/IS1341" evidence="5">
    <location>
        <begin position="165"/>
        <end position="284"/>
    </location>
</feature>
<dbReference type="EMBL" id="RSCJ01000027">
    <property type="protein sequence ID" value="RUR74891.1"/>
    <property type="molecule type" value="Genomic_DNA"/>
</dbReference>
<evidence type="ECO:0000256" key="4">
    <source>
        <dbReference type="ARBA" id="ARBA00023172"/>
    </source>
</evidence>
<dbReference type="RefSeq" id="WP_016879483.1">
    <property type="nucleotide sequence ID" value="NZ_AJLN01000060.1"/>
</dbReference>
<sequence length="394" mass="45291">MLVYEFKLKGKQQQFNLIDEAIRTALFIRNSCVRYWLDNKQVGKYDLSSYCKILAKNFEWASKLNSMARQASADRAWSAISRFYSNYKKKVPGKKGFPKFKKRGHSVEYKTTGWKLSEDRKYLTLTDDFEIGKLKLIGTYDLHFYQIKDIKRIRLVKRADGYYAQFCIAVDRKIKEKPTKKAVGLDVGLTHFYTDSDGNKVDNPKFLCKSEKSLKKLQKRVSKKFKKGQPQSNNYKKAKDKLARKHLKVSRQRKDFAVKLARCVIQSADLIAYEDLQVRNMVRNHKLAKSISDAAWYQFRCWLEYFGNIYGKITIAVAPQYTSIHCSSCGRQVKKSLSTRTHKCICGAQLCRDENAALNILAKGLSTVGHIGTNAWGQNDLCLDLETSVNKSAG</sequence>
<keyword evidence="8" id="KW-1185">Reference proteome</keyword>
<name>A0A3S0ZEY6_CHLFR</name>
<dbReference type="InterPro" id="IPR001959">
    <property type="entry name" value="Transposase"/>
</dbReference>
<dbReference type="GO" id="GO:0032196">
    <property type="term" value="P:transposition"/>
    <property type="evidence" value="ECO:0007669"/>
    <property type="project" value="UniProtKB-KW"/>
</dbReference>
<comment type="caution">
    <text evidence="7">The sequence shown here is derived from an EMBL/GenBank/DDBJ whole genome shotgun (WGS) entry which is preliminary data.</text>
</comment>
<proteinExistence type="inferred from homology"/>
<accession>A0A3S0ZEY6</accession>
<dbReference type="STRING" id="211165.GCA_000317285_01832"/>
<evidence type="ECO:0000259" key="6">
    <source>
        <dbReference type="Pfam" id="PF07282"/>
    </source>
</evidence>
<dbReference type="Pfam" id="PF01385">
    <property type="entry name" value="OrfB_IS605"/>
    <property type="match status" value="1"/>
</dbReference>
<dbReference type="OrthoDB" id="442016at2"/>
<evidence type="ECO:0000313" key="7">
    <source>
        <dbReference type="EMBL" id="RUR74891.1"/>
    </source>
</evidence>
<protein>
    <recommendedName>
        <fullName evidence="9">Transposase</fullName>
    </recommendedName>
</protein>